<comment type="caution">
    <text evidence="1">The sequence shown here is derived from an EMBL/GenBank/DDBJ whole genome shotgun (WGS) entry which is preliminary data.</text>
</comment>
<keyword evidence="2" id="KW-1185">Reference proteome</keyword>
<organism evidence="1 2">
    <name type="scientific">Tripterygium wilfordii</name>
    <name type="common">Thunder God vine</name>
    <dbReference type="NCBI Taxonomy" id="458696"/>
    <lineage>
        <taxon>Eukaryota</taxon>
        <taxon>Viridiplantae</taxon>
        <taxon>Streptophyta</taxon>
        <taxon>Embryophyta</taxon>
        <taxon>Tracheophyta</taxon>
        <taxon>Spermatophyta</taxon>
        <taxon>Magnoliopsida</taxon>
        <taxon>eudicotyledons</taxon>
        <taxon>Gunneridae</taxon>
        <taxon>Pentapetalae</taxon>
        <taxon>rosids</taxon>
        <taxon>fabids</taxon>
        <taxon>Celastrales</taxon>
        <taxon>Celastraceae</taxon>
        <taxon>Tripterygium</taxon>
    </lineage>
</organism>
<accession>A0A7J7C189</accession>
<reference evidence="1 2" key="1">
    <citation type="journal article" date="2020" name="Nat. Commun.">
        <title>Genome of Tripterygium wilfordii and identification of cytochrome P450 involved in triptolide biosynthesis.</title>
        <authorList>
            <person name="Tu L."/>
            <person name="Su P."/>
            <person name="Zhang Z."/>
            <person name="Gao L."/>
            <person name="Wang J."/>
            <person name="Hu T."/>
            <person name="Zhou J."/>
            <person name="Zhang Y."/>
            <person name="Zhao Y."/>
            <person name="Liu Y."/>
            <person name="Song Y."/>
            <person name="Tong Y."/>
            <person name="Lu Y."/>
            <person name="Yang J."/>
            <person name="Xu C."/>
            <person name="Jia M."/>
            <person name="Peters R.J."/>
            <person name="Huang L."/>
            <person name="Gao W."/>
        </authorList>
    </citation>
    <scope>NUCLEOTIDE SEQUENCE [LARGE SCALE GENOMIC DNA]</scope>
    <source>
        <strain evidence="2">cv. XIE 37</strain>
        <tissue evidence="1">Leaf</tissue>
    </source>
</reference>
<evidence type="ECO:0000313" key="2">
    <source>
        <dbReference type="Proteomes" id="UP000593562"/>
    </source>
</evidence>
<protein>
    <submittedName>
        <fullName evidence="1">MATE efflux family protein FRD3</fullName>
    </submittedName>
</protein>
<sequence length="134" mass="14719">MCSLHPFVVPVALCSSYAWREKTEDTGQKKKKYKASHLQDAQTTQPINSMDFFFDEVNFGASNYAHSAYSMVGLETIISPKGIMMTCTLKNSCSSLNSPLQVLVAMASIASLFVLSKSNGFVGILFISFNWPSS</sequence>
<dbReference type="EMBL" id="JAAARO010000021">
    <property type="protein sequence ID" value="KAF5727883.1"/>
    <property type="molecule type" value="Genomic_DNA"/>
</dbReference>
<dbReference type="AlphaFoldDB" id="A0A7J7C189"/>
<dbReference type="Proteomes" id="UP000593562">
    <property type="component" value="Unassembled WGS sequence"/>
</dbReference>
<dbReference type="InParanoid" id="A0A7J7C189"/>
<name>A0A7J7C189_TRIWF</name>
<proteinExistence type="predicted"/>
<gene>
    <name evidence="1" type="ORF">HS088_TW21G00022</name>
</gene>
<evidence type="ECO:0000313" key="1">
    <source>
        <dbReference type="EMBL" id="KAF5727883.1"/>
    </source>
</evidence>